<dbReference type="STRING" id="408657.SAMN04487995_2977"/>
<evidence type="ECO:0000313" key="5">
    <source>
        <dbReference type="Proteomes" id="UP000199532"/>
    </source>
</evidence>
<feature type="chain" id="PRO_5011502586" evidence="2">
    <location>
        <begin position="24"/>
        <end position="211"/>
    </location>
</feature>
<evidence type="ECO:0000259" key="3">
    <source>
        <dbReference type="Pfam" id="PF13505"/>
    </source>
</evidence>
<dbReference type="Proteomes" id="UP000199532">
    <property type="component" value="Unassembled WGS sequence"/>
</dbReference>
<keyword evidence="1 2" id="KW-0732">Signal</keyword>
<proteinExistence type="predicted"/>
<dbReference type="EMBL" id="FNXY01000004">
    <property type="protein sequence ID" value="SEJ00285.1"/>
    <property type="molecule type" value="Genomic_DNA"/>
</dbReference>
<keyword evidence="5" id="KW-1185">Reference proteome</keyword>
<accession>A0A1H6VJ64</accession>
<feature type="signal peptide" evidence="2">
    <location>
        <begin position="1"/>
        <end position="23"/>
    </location>
</feature>
<evidence type="ECO:0000256" key="1">
    <source>
        <dbReference type="ARBA" id="ARBA00022729"/>
    </source>
</evidence>
<protein>
    <submittedName>
        <fullName evidence="4">Outer membrane protein beta-barrel domain-containing protein</fullName>
    </submittedName>
</protein>
<dbReference type="OrthoDB" id="945732at2"/>
<dbReference type="InterPro" id="IPR011250">
    <property type="entry name" value="OMP/PagP_B-barrel"/>
</dbReference>
<gene>
    <name evidence="4" type="ORF">SAMN04487995_2977</name>
</gene>
<name>A0A1H6VJ64_9BACT</name>
<evidence type="ECO:0000256" key="2">
    <source>
        <dbReference type="SAM" id="SignalP"/>
    </source>
</evidence>
<evidence type="ECO:0000313" key="4">
    <source>
        <dbReference type="EMBL" id="SEJ00285.1"/>
    </source>
</evidence>
<reference evidence="4 5" key="1">
    <citation type="submission" date="2016-10" db="EMBL/GenBank/DDBJ databases">
        <authorList>
            <person name="de Groot N.N."/>
        </authorList>
    </citation>
    <scope>NUCLEOTIDE SEQUENCE [LARGE SCALE GENOMIC DNA]</scope>
    <source>
        <strain evidence="4 5">DSM 19938</strain>
    </source>
</reference>
<sequence length="211" mass="22973">MKKLFGLSTLLLLSFFFSGTAMAQKSLTLLGTYGSTNQSDDSKGAYGFGAQYRYFVKPNIAIGLSAKYITENIDRQLSLKTIRGKATNIPVNLMGEYYFGTRGIKPYVGLEAGLNIQKIEGYNIIVDKSAIKPGISPKVGIVLPMGRRLQFMVEGSYDLVIGSANSVNVDATKIGNDLYSVKNSNQSITVTGGIRYIFGKMEKKVKPVAEP</sequence>
<dbReference type="SUPFAM" id="SSF56925">
    <property type="entry name" value="OMPA-like"/>
    <property type="match status" value="1"/>
</dbReference>
<dbReference type="RefSeq" id="WP_090336079.1">
    <property type="nucleotide sequence ID" value="NZ_FNXY01000004.1"/>
</dbReference>
<feature type="domain" description="Outer membrane protein beta-barrel" evidence="3">
    <location>
        <begin position="10"/>
        <end position="162"/>
    </location>
</feature>
<dbReference type="Pfam" id="PF13505">
    <property type="entry name" value="OMP_b-brl"/>
    <property type="match status" value="1"/>
</dbReference>
<dbReference type="InterPro" id="IPR027385">
    <property type="entry name" value="Beta-barrel_OMP"/>
</dbReference>
<dbReference type="AlphaFoldDB" id="A0A1H6VJ64"/>
<organism evidence="4 5">
    <name type="scientific">Dyadobacter koreensis</name>
    <dbReference type="NCBI Taxonomy" id="408657"/>
    <lineage>
        <taxon>Bacteria</taxon>
        <taxon>Pseudomonadati</taxon>
        <taxon>Bacteroidota</taxon>
        <taxon>Cytophagia</taxon>
        <taxon>Cytophagales</taxon>
        <taxon>Spirosomataceae</taxon>
        <taxon>Dyadobacter</taxon>
    </lineage>
</organism>
<dbReference type="Gene3D" id="2.40.160.20">
    <property type="match status" value="1"/>
</dbReference>